<keyword evidence="3" id="KW-1185">Reference proteome</keyword>
<feature type="region of interest" description="Disordered" evidence="1">
    <location>
        <begin position="64"/>
        <end position="111"/>
    </location>
</feature>
<dbReference type="Proteomes" id="UP001139384">
    <property type="component" value="Unassembled WGS sequence"/>
</dbReference>
<sequence>MLVMGGLGAPARADVEDFHAGVDYLGTREFVDGERVRVLGMCGSASFALSAAQVDTRIKAAETSRDGSGIFARREAPEPSVRVRSRPRSSTTSAMRRSRFSNEARSSLRSF</sequence>
<dbReference type="InterPro" id="IPR051411">
    <property type="entry name" value="Polyketide_trans_af380"/>
</dbReference>
<dbReference type="Gene3D" id="3.40.50.1820">
    <property type="entry name" value="alpha/beta hydrolase"/>
    <property type="match status" value="1"/>
</dbReference>
<dbReference type="EMBL" id="JAKEIP010000002">
    <property type="protein sequence ID" value="MCF1592103.1"/>
    <property type="molecule type" value="Genomic_DNA"/>
</dbReference>
<name>A0A9X1PS51_STRM4</name>
<reference evidence="2" key="1">
    <citation type="submission" date="2022-01" db="EMBL/GenBank/DDBJ databases">
        <title>Draft Genome Sequences of Seven Type Strains of the Genus Streptomyces.</title>
        <authorList>
            <person name="Aziz S."/>
            <person name="Coretto E."/>
            <person name="Chronakova A."/>
            <person name="Sproer C."/>
            <person name="Huber K."/>
            <person name="Nouioui I."/>
            <person name="Gross H."/>
        </authorList>
    </citation>
    <scope>NUCLEOTIDE SEQUENCE</scope>
    <source>
        <strain evidence="2">DSM 103493</strain>
    </source>
</reference>
<dbReference type="PANTHER" id="PTHR47751:SF1">
    <property type="entry name" value="SUPERFAMILY HYDROLASE, PUTATIVE (AFU_ORTHOLOGUE AFUA_2G16580)-RELATED"/>
    <property type="match status" value="1"/>
</dbReference>
<keyword evidence="2" id="KW-0378">Hydrolase</keyword>
<organism evidence="2 3">
    <name type="scientific">Streptomyces muensis</name>
    <dbReference type="NCBI Taxonomy" id="1077944"/>
    <lineage>
        <taxon>Bacteria</taxon>
        <taxon>Bacillati</taxon>
        <taxon>Actinomycetota</taxon>
        <taxon>Actinomycetes</taxon>
        <taxon>Kitasatosporales</taxon>
        <taxon>Streptomycetaceae</taxon>
        <taxon>Streptomyces</taxon>
    </lineage>
</organism>
<accession>A0A9X1PS51</accession>
<protein>
    <submittedName>
        <fullName evidence="2">Dienelactone hydrolase family protein</fullName>
    </submittedName>
</protein>
<dbReference type="InterPro" id="IPR029058">
    <property type="entry name" value="AB_hydrolase_fold"/>
</dbReference>
<evidence type="ECO:0000313" key="2">
    <source>
        <dbReference type="EMBL" id="MCF1592103.1"/>
    </source>
</evidence>
<evidence type="ECO:0000256" key="1">
    <source>
        <dbReference type="SAM" id="MobiDB-lite"/>
    </source>
</evidence>
<dbReference type="RefSeq" id="WP_234760470.1">
    <property type="nucleotide sequence ID" value="NZ_JAKEIP010000002.1"/>
</dbReference>
<gene>
    <name evidence="2" type="ORF">L0P92_00735</name>
</gene>
<dbReference type="GO" id="GO:0016787">
    <property type="term" value="F:hydrolase activity"/>
    <property type="evidence" value="ECO:0007669"/>
    <property type="project" value="UniProtKB-KW"/>
</dbReference>
<dbReference type="SUPFAM" id="SSF53474">
    <property type="entry name" value="alpha/beta-Hydrolases"/>
    <property type="match status" value="1"/>
</dbReference>
<comment type="caution">
    <text evidence="2">The sequence shown here is derived from an EMBL/GenBank/DDBJ whole genome shotgun (WGS) entry which is preliminary data.</text>
</comment>
<proteinExistence type="predicted"/>
<dbReference type="PANTHER" id="PTHR47751">
    <property type="entry name" value="SUPERFAMILY HYDROLASE, PUTATIVE (AFU_ORTHOLOGUE AFUA_2G16580)-RELATED"/>
    <property type="match status" value="1"/>
</dbReference>
<dbReference type="AlphaFoldDB" id="A0A9X1PS51"/>
<evidence type="ECO:0000313" key="3">
    <source>
        <dbReference type="Proteomes" id="UP001139384"/>
    </source>
</evidence>